<keyword evidence="2" id="KW-1133">Transmembrane helix</keyword>
<gene>
    <name evidence="3" type="ORF">BCR34DRAFT_648236</name>
</gene>
<feature type="region of interest" description="Disordered" evidence="1">
    <location>
        <begin position="83"/>
        <end position="149"/>
    </location>
</feature>
<keyword evidence="2" id="KW-0812">Transmembrane</keyword>
<name>A0A1Y2A8U2_9PLEO</name>
<accession>A0A1Y2A8U2</accession>
<dbReference type="Proteomes" id="UP000193144">
    <property type="component" value="Unassembled WGS sequence"/>
</dbReference>
<sequence>MSNMSGFVWPHSSTSNSTHNSTILHQMLPREDHDIDRPNQGSKPMTYIGLTVLAILIVLVAAATLESGMDDVKPTKKGWLSSLVGRKHQQTKNPQPVQTLPRYKSDEYRGPGEDSRGAPSPNTYNTFTKAKSRPLPQDHPATRKPSTDIGEVFLGEARPFPTLSVRHLPQPGYFFVGDGEDMGFASDEEAKAPALDLQ</sequence>
<comment type="caution">
    <text evidence="3">The sequence shown here is derived from an EMBL/GenBank/DDBJ whole genome shotgun (WGS) entry which is preliminary data.</text>
</comment>
<evidence type="ECO:0000256" key="1">
    <source>
        <dbReference type="SAM" id="MobiDB-lite"/>
    </source>
</evidence>
<evidence type="ECO:0008006" key="5">
    <source>
        <dbReference type="Google" id="ProtNLM"/>
    </source>
</evidence>
<feature type="compositionally biased region" description="Low complexity" evidence="1">
    <location>
        <begin position="11"/>
        <end position="20"/>
    </location>
</feature>
<keyword evidence="2" id="KW-0472">Membrane</keyword>
<evidence type="ECO:0000256" key="2">
    <source>
        <dbReference type="SAM" id="Phobius"/>
    </source>
</evidence>
<protein>
    <recommendedName>
        <fullName evidence="5">Transmembrane protein</fullName>
    </recommendedName>
</protein>
<feature type="region of interest" description="Disordered" evidence="1">
    <location>
        <begin position="1"/>
        <end position="20"/>
    </location>
</feature>
<evidence type="ECO:0000313" key="3">
    <source>
        <dbReference type="EMBL" id="ORY18939.1"/>
    </source>
</evidence>
<feature type="compositionally biased region" description="Basic and acidic residues" evidence="1">
    <location>
        <begin position="103"/>
        <end position="116"/>
    </location>
</feature>
<evidence type="ECO:0000313" key="4">
    <source>
        <dbReference type="Proteomes" id="UP000193144"/>
    </source>
</evidence>
<reference evidence="3 4" key="1">
    <citation type="submission" date="2016-07" db="EMBL/GenBank/DDBJ databases">
        <title>Pervasive Adenine N6-methylation of Active Genes in Fungi.</title>
        <authorList>
            <consortium name="DOE Joint Genome Institute"/>
            <person name="Mondo S.J."/>
            <person name="Dannebaum R.O."/>
            <person name="Kuo R.C."/>
            <person name="Labutti K."/>
            <person name="Haridas S."/>
            <person name="Kuo A."/>
            <person name="Salamov A."/>
            <person name="Ahrendt S.R."/>
            <person name="Lipzen A."/>
            <person name="Sullivan W."/>
            <person name="Andreopoulos W.B."/>
            <person name="Clum A."/>
            <person name="Lindquist E."/>
            <person name="Daum C."/>
            <person name="Ramamoorthy G.K."/>
            <person name="Gryganskyi A."/>
            <person name="Culley D."/>
            <person name="Magnuson J.K."/>
            <person name="James T.Y."/>
            <person name="O'Malley M.A."/>
            <person name="Stajich J.E."/>
            <person name="Spatafora J.W."/>
            <person name="Visel A."/>
            <person name="Grigoriev I.V."/>
        </authorList>
    </citation>
    <scope>NUCLEOTIDE SEQUENCE [LARGE SCALE GENOMIC DNA]</scope>
    <source>
        <strain evidence="3 4">CBS 115471</strain>
    </source>
</reference>
<feature type="compositionally biased region" description="Polar residues" evidence="1">
    <location>
        <begin position="120"/>
        <end position="129"/>
    </location>
</feature>
<feature type="transmembrane region" description="Helical" evidence="2">
    <location>
        <begin position="45"/>
        <end position="65"/>
    </location>
</feature>
<dbReference type="EMBL" id="MCFA01000004">
    <property type="protein sequence ID" value="ORY18939.1"/>
    <property type="molecule type" value="Genomic_DNA"/>
</dbReference>
<organism evidence="3 4">
    <name type="scientific">Clohesyomyces aquaticus</name>
    <dbReference type="NCBI Taxonomy" id="1231657"/>
    <lineage>
        <taxon>Eukaryota</taxon>
        <taxon>Fungi</taxon>
        <taxon>Dikarya</taxon>
        <taxon>Ascomycota</taxon>
        <taxon>Pezizomycotina</taxon>
        <taxon>Dothideomycetes</taxon>
        <taxon>Pleosporomycetidae</taxon>
        <taxon>Pleosporales</taxon>
        <taxon>Lindgomycetaceae</taxon>
        <taxon>Clohesyomyces</taxon>
    </lineage>
</organism>
<proteinExistence type="predicted"/>
<dbReference type="AlphaFoldDB" id="A0A1Y2A8U2"/>
<keyword evidence="4" id="KW-1185">Reference proteome</keyword>